<accession>A0AAD5E4V6</accession>
<dbReference type="Proteomes" id="UP001206595">
    <property type="component" value="Unassembled WGS sequence"/>
</dbReference>
<name>A0AAD5E4V6_UMBRA</name>
<dbReference type="PANTHER" id="PTHR43580:SF8">
    <property type="entry name" value="6-PHOSPHOGLUCONATE DEHYDROGENASE NADP-BINDING DOMAIN-CONTAINING PROTEIN-RELATED"/>
    <property type="match status" value="1"/>
</dbReference>
<dbReference type="InterPro" id="IPR006115">
    <property type="entry name" value="6PGDH_NADP-bd"/>
</dbReference>
<feature type="non-terminal residue" evidence="2">
    <location>
        <position position="158"/>
    </location>
</feature>
<dbReference type="Pfam" id="PF03446">
    <property type="entry name" value="NAD_binding_2"/>
    <property type="match status" value="1"/>
</dbReference>
<feature type="domain" description="6-phosphogluconate dehydrogenase NADP-binding" evidence="1">
    <location>
        <begin position="30"/>
        <end position="107"/>
    </location>
</feature>
<evidence type="ECO:0000313" key="2">
    <source>
        <dbReference type="EMBL" id="KAI8576777.1"/>
    </source>
</evidence>
<proteinExistence type="predicted"/>
<protein>
    <recommendedName>
        <fullName evidence="1">6-phosphogluconate dehydrogenase NADP-binding domain-containing protein</fullName>
    </recommendedName>
</protein>
<dbReference type="SUPFAM" id="SSF51735">
    <property type="entry name" value="NAD(P)-binding Rossmann-fold domains"/>
    <property type="match status" value="1"/>
</dbReference>
<reference evidence="2" key="2">
    <citation type="journal article" date="2022" name="Proc. Natl. Acad. Sci. U.S.A.">
        <title>Diploid-dominant life cycles characterize the early evolution of Fungi.</title>
        <authorList>
            <person name="Amses K.R."/>
            <person name="Simmons D.R."/>
            <person name="Longcore J.E."/>
            <person name="Mondo S.J."/>
            <person name="Seto K."/>
            <person name="Jeronimo G.H."/>
            <person name="Bonds A.E."/>
            <person name="Quandt C.A."/>
            <person name="Davis W.J."/>
            <person name="Chang Y."/>
            <person name="Federici B.A."/>
            <person name="Kuo A."/>
            <person name="LaButti K."/>
            <person name="Pangilinan J."/>
            <person name="Andreopoulos W."/>
            <person name="Tritt A."/>
            <person name="Riley R."/>
            <person name="Hundley H."/>
            <person name="Johnson J."/>
            <person name="Lipzen A."/>
            <person name="Barry K."/>
            <person name="Lang B.F."/>
            <person name="Cuomo C.A."/>
            <person name="Buchler N.E."/>
            <person name="Grigoriev I.V."/>
            <person name="Spatafora J.W."/>
            <person name="Stajich J.E."/>
            <person name="James T.Y."/>
        </authorList>
    </citation>
    <scope>NUCLEOTIDE SEQUENCE</scope>
    <source>
        <strain evidence="2">AG</strain>
    </source>
</reference>
<evidence type="ECO:0000313" key="3">
    <source>
        <dbReference type="Proteomes" id="UP001206595"/>
    </source>
</evidence>
<dbReference type="AlphaFoldDB" id="A0AAD5E4V6"/>
<dbReference type="GO" id="GO:0050661">
    <property type="term" value="F:NADP binding"/>
    <property type="evidence" value="ECO:0007669"/>
    <property type="project" value="InterPro"/>
</dbReference>
<organism evidence="2 3">
    <name type="scientific">Umbelopsis ramanniana AG</name>
    <dbReference type="NCBI Taxonomy" id="1314678"/>
    <lineage>
        <taxon>Eukaryota</taxon>
        <taxon>Fungi</taxon>
        <taxon>Fungi incertae sedis</taxon>
        <taxon>Mucoromycota</taxon>
        <taxon>Mucoromycotina</taxon>
        <taxon>Umbelopsidomycetes</taxon>
        <taxon>Umbelopsidales</taxon>
        <taxon>Umbelopsidaceae</taxon>
        <taxon>Umbelopsis</taxon>
    </lineage>
</organism>
<dbReference type="PANTHER" id="PTHR43580">
    <property type="entry name" value="OXIDOREDUCTASE GLYR1-RELATED"/>
    <property type="match status" value="1"/>
</dbReference>
<sequence>NGHPSPLIVWNRSAAKAQQLSGVMVAETFEEVAQQKKKTIICEMSTIAPKLTFDLHTQATELGDGLLATTIFGLPSKAHAAKLIIIKAGDIKLRDIVSPYLIPAMGNKTNKTLLLGVCLNTSLVAYVNKMAAGEYTKISFRVAGVKKDLKHIIELGAE</sequence>
<evidence type="ECO:0000259" key="1">
    <source>
        <dbReference type="Pfam" id="PF03446"/>
    </source>
</evidence>
<dbReference type="GeneID" id="75916708"/>
<dbReference type="InterPro" id="IPR051265">
    <property type="entry name" value="HIBADH-related_NP60_sf"/>
</dbReference>
<comment type="caution">
    <text evidence="2">The sequence shown here is derived from an EMBL/GenBank/DDBJ whole genome shotgun (WGS) entry which is preliminary data.</text>
</comment>
<dbReference type="Gene3D" id="3.40.50.720">
    <property type="entry name" value="NAD(P)-binding Rossmann-like Domain"/>
    <property type="match status" value="1"/>
</dbReference>
<dbReference type="InterPro" id="IPR036291">
    <property type="entry name" value="NAD(P)-bd_dom_sf"/>
</dbReference>
<reference evidence="2" key="1">
    <citation type="submission" date="2021-06" db="EMBL/GenBank/DDBJ databases">
        <authorList>
            <consortium name="DOE Joint Genome Institute"/>
            <person name="Mondo S.J."/>
            <person name="Amses K.R."/>
            <person name="Simmons D.R."/>
            <person name="Longcore J.E."/>
            <person name="Seto K."/>
            <person name="Alves G.H."/>
            <person name="Bonds A.E."/>
            <person name="Quandt C.A."/>
            <person name="Davis W.J."/>
            <person name="Chang Y."/>
            <person name="Letcher P.M."/>
            <person name="Powell M.J."/>
            <person name="Kuo A."/>
            <person name="Labutti K."/>
            <person name="Pangilinan J."/>
            <person name="Andreopoulos W."/>
            <person name="Tritt A."/>
            <person name="Riley R."/>
            <person name="Hundley H."/>
            <person name="Johnson J."/>
            <person name="Lipzen A."/>
            <person name="Barry K."/>
            <person name="Berbee M.L."/>
            <person name="Buchler N.E."/>
            <person name="Grigoriev I.V."/>
            <person name="Spatafora J.W."/>
            <person name="Stajich J.E."/>
            <person name="James T.Y."/>
        </authorList>
    </citation>
    <scope>NUCLEOTIDE SEQUENCE</scope>
    <source>
        <strain evidence="2">AG</strain>
    </source>
</reference>
<keyword evidence="3" id="KW-1185">Reference proteome</keyword>
<gene>
    <name evidence="2" type="ORF">K450DRAFT_255584</name>
</gene>
<dbReference type="RefSeq" id="XP_051441781.1">
    <property type="nucleotide sequence ID" value="XM_051591365.1"/>
</dbReference>
<dbReference type="EMBL" id="MU620950">
    <property type="protein sequence ID" value="KAI8576777.1"/>
    <property type="molecule type" value="Genomic_DNA"/>
</dbReference>